<protein>
    <submittedName>
        <fullName evidence="7">NnrU protein</fullName>
    </submittedName>
</protein>
<evidence type="ECO:0000256" key="1">
    <source>
        <dbReference type="ARBA" id="ARBA00004141"/>
    </source>
</evidence>
<feature type="transmembrane region" description="Helical" evidence="5">
    <location>
        <begin position="35"/>
        <end position="57"/>
    </location>
</feature>
<evidence type="ECO:0000259" key="6">
    <source>
        <dbReference type="Pfam" id="PF07298"/>
    </source>
</evidence>
<evidence type="ECO:0000256" key="2">
    <source>
        <dbReference type="ARBA" id="ARBA00022692"/>
    </source>
</evidence>
<evidence type="ECO:0000313" key="7">
    <source>
        <dbReference type="EMBL" id="MBN7799005.1"/>
    </source>
</evidence>
<gene>
    <name evidence="7" type="ORF">JYP50_20580</name>
</gene>
<comment type="subcellular location">
    <subcellularLocation>
        <location evidence="1">Membrane</location>
        <topology evidence="1">Multi-pass membrane protein</topology>
    </subcellularLocation>
</comment>
<evidence type="ECO:0000256" key="4">
    <source>
        <dbReference type="ARBA" id="ARBA00023136"/>
    </source>
</evidence>
<organism evidence="7 8">
    <name type="scientific">Parahaliea mediterranea</name>
    <dbReference type="NCBI Taxonomy" id="651086"/>
    <lineage>
        <taxon>Bacteria</taxon>
        <taxon>Pseudomonadati</taxon>
        <taxon>Pseudomonadota</taxon>
        <taxon>Gammaproteobacteria</taxon>
        <taxon>Cellvibrionales</taxon>
        <taxon>Halieaceae</taxon>
        <taxon>Parahaliea</taxon>
    </lineage>
</organism>
<keyword evidence="4 5" id="KW-0472">Membrane</keyword>
<sequence>MSLLGAGLLIFIAVHLVPALSPGTRHSLVARLGTAGYRGLFSLAVLAGVALIVVGWRGTQPAYLFNPPAAYRPLGLALVAVAFVLFVAANRASVIRRWVRHPQLTGAALWALAHLLFNGDSRSMLLFSSLGIWALVEIIALNHRDAPPAPTDAPGVMTELATLAIAALVFAAVAWLHPYFTGMAVW</sequence>
<reference evidence="7" key="1">
    <citation type="submission" date="2021-02" db="EMBL/GenBank/DDBJ databases">
        <title>PHA producing bacteria isolated from coastal sediment in Guangdong, Shenzhen.</title>
        <authorList>
            <person name="Zheng W."/>
            <person name="Yu S."/>
            <person name="Huang Y."/>
        </authorList>
    </citation>
    <scope>NUCLEOTIDE SEQUENCE</scope>
    <source>
        <strain evidence="7">TN14-10</strain>
    </source>
</reference>
<name>A0A939INX7_9GAMM</name>
<accession>A0A939INX7</accession>
<dbReference type="EMBL" id="JAFKCZ010000021">
    <property type="protein sequence ID" value="MBN7799005.1"/>
    <property type="molecule type" value="Genomic_DNA"/>
</dbReference>
<dbReference type="GO" id="GO:0016020">
    <property type="term" value="C:membrane"/>
    <property type="evidence" value="ECO:0007669"/>
    <property type="project" value="UniProtKB-SubCell"/>
</dbReference>
<proteinExistence type="predicted"/>
<feature type="domain" description="NnrU" evidence="6">
    <location>
        <begin position="4"/>
        <end position="184"/>
    </location>
</feature>
<keyword evidence="2 5" id="KW-0812">Transmembrane</keyword>
<dbReference type="InterPro" id="IPR009915">
    <property type="entry name" value="NnrU_dom"/>
</dbReference>
<comment type="caution">
    <text evidence="7">The sequence shown here is derived from an EMBL/GenBank/DDBJ whole genome shotgun (WGS) entry which is preliminary data.</text>
</comment>
<dbReference type="Pfam" id="PF07298">
    <property type="entry name" value="NnrU"/>
    <property type="match status" value="1"/>
</dbReference>
<dbReference type="RefSeq" id="WP_206562446.1">
    <property type="nucleotide sequence ID" value="NZ_JAFKCZ010000021.1"/>
</dbReference>
<feature type="transmembrane region" description="Helical" evidence="5">
    <location>
        <begin position="69"/>
        <end position="89"/>
    </location>
</feature>
<dbReference type="Proteomes" id="UP000664303">
    <property type="component" value="Unassembled WGS sequence"/>
</dbReference>
<feature type="transmembrane region" description="Helical" evidence="5">
    <location>
        <begin position="161"/>
        <end position="180"/>
    </location>
</feature>
<evidence type="ECO:0000256" key="5">
    <source>
        <dbReference type="SAM" id="Phobius"/>
    </source>
</evidence>
<keyword evidence="8" id="KW-1185">Reference proteome</keyword>
<feature type="transmembrane region" description="Helical" evidence="5">
    <location>
        <begin position="124"/>
        <end position="141"/>
    </location>
</feature>
<evidence type="ECO:0000256" key="3">
    <source>
        <dbReference type="ARBA" id="ARBA00022989"/>
    </source>
</evidence>
<keyword evidence="3 5" id="KW-1133">Transmembrane helix</keyword>
<evidence type="ECO:0000313" key="8">
    <source>
        <dbReference type="Proteomes" id="UP000664303"/>
    </source>
</evidence>
<dbReference type="AlphaFoldDB" id="A0A939INX7"/>